<comment type="caution">
    <text evidence="1">The sequence shown here is derived from an EMBL/GenBank/DDBJ whole genome shotgun (WGS) entry which is preliminary data.</text>
</comment>
<evidence type="ECO:0000313" key="2">
    <source>
        <dbReference type="Proteomes" id="UP001501138"/>
    </source>
</evidence>
<keyword evidence="2" id="KW-1185">Reference proteome</keyword>
<reference evidence="1 2" key="1">
    <citation type="journal article" date="2019" name="Int. J. Syst. Evol. Microbiol.">
        <title>The Global Catalogue of Microorganisms (GCM) 10K type strain sequencing project: providing services to taxonomists for standard genome sequencing and annotation.</title>
        <authorList>
            <consortium name="The Broad Institute Genomics Platform"/>
            <consortium name="The Broad Institute Genome Sequencing Center for Infectious Disease"/>
            <person name="Wu L."/>
            <person name="Ma J."/>
        </authorList>
    </citation>
    <scope>NUCLEOTIDE SEQUENCE [LARGE SCALE GENOMIC DNA]</scope>
    <source>
        <strain evidence="1 2">JCM 15589</strain>
    </source>
</reference>
<organism evidence="1 2">
    <name type="scientific">Isoptericola hypogeus</name>
    <dbReference type="NCBI Taxonomy" id="300179"/>
    <lineage>
        <taxon>Bacteria</taxon>
        <taxon>Bacillati</taxon>
        <taxon>Actinomycetota</taxon>
        <taxon>Actinomycetes</taxon>
        <taxon>Micrococcales</taxon>
        <taxon>Promicromonosporaceae</taxon>
        <taxon>Isoptericola</taxon>
    </lineage>
</organism>
<gene>
    <name evidence="1" type="ORF">GCM10009809_07940</name>
</gene>
<name>A0ABN2IY43_9MICO</name>
<dbReference type="Proteomes" id="UP001501138">
    <property type="component" value="Unassembled WGS sequence"/>
</dbReference>
<protein>
    <submittedName>
        <fullName evidence="1">Uncharacterized protein</fullName>
    </submittedName>
</protein>
<dbReference type="EMBL" id="BAAAPM010000003">
    <property type="protein sequence ID" value="GAA1714139.1"/>
    <property type="molecule type" value="Genomic_DNA"/>
</dbReference>
<sequence length="84" mass="8366">MLTPRDWVVSPDMSSMYGRLRRNGAEGAAGSGGAAATGGAAASAGSAAVARDGSAAVVWLMPTTVDPQLSLRNSYCAMFPAGSC</sequence>
<proteinExistence type="predicted"/>
<accession>A0ABN2IY43</accession>
<evidence type="ECO:0000313" key="1">
    <source>
        <dbReference type="EMBL" id="GAA1714139.1"/>
    </source>
</evidence>